<name>A0A835LKA2_9MAGN</name>
<gene>
    <name evidence="1" type="ORF">IFM89_034697</name>
</gene>
<protein>
    <recommendedName>
        <fullName evidence="3">RNase H type-1 domain-containing protein</fullName>
    </recommendedName>
</protein>
<dbReference type="Proteomes" id="UP000631114">
    <property type="component" value="Unassembled WGS sequence"/>
</dbReference>
<organism evidence="1 2">
    <name type="scientific">Coptis chinensis</name>
    <dbReference type="NCBI Taxonomy" id="261450"/>
    <lineage>
        <taxon>Eukaryota</taxon>
        <taxon>Viridiplantae</taxon>
        <taxon>Streptophyta</taxon>
        <taxon>Embryophyta</taxon>
        <taxon>Tracheophyta</taxon>
        <taxon>Spermatophyta</taxon>
        <taxon>Magnoliopsida</taxon>
        <taxon>Ranunculales</taxon>
        <taxon>Ranunculaceae</taxon>
        <taxon>Coptidoideae</taxon>
        <taxon>Coptis</taxon>
    </lineage>
</organism>
<evidence type="ECO:0000313" key="2">
    <source>
        <dbReference type="Proteomes" id="UP000631114"/>
    </source>
</evidence>
<sequence length="133" mass="14928">MRKQLWDSAIVGTIVTLWKHSNTIYHDNRHNDLSRCTSMIRREIRAAAVLITGHSFNCIADLQILKTWNLNAILPSRAPRIQPCWWTPPRNGIVKINCDGSSLDNPGTAGLGTTYRIASVWKLPFKEIGGTFG</sequence>
<accession>A0A835LKA2</accession>
<reference evidence="1 2" key="1">
    <citation type="submission" date="2020-10" db="EMBL/GenBank/DDBJ databases">
        <title>The Coptis chinensis genome and diversification of protoberbering-type alkaloids.</title>
        <authorList>
            <person name="Wang B."/>
            <person name="Shu S."/>
            <person name="Song C."/>
            <person name="Liu Y."/>
        </authorList>
    </citation>
    <scope>NUCLEOTIDE SEQUENCE [LARGE SCALE GENOMIC DNA]</scope>
    <source>
        <strain evidence="1">HL-2020</strain>
        <tissue evidence="1">Leaf</tissue>
    </source>
</reference>
<comment type="caution">
    <text evidence="1">The sequence shown here is derived from an EMBL/GenBank/DDBJ whole genome shotgun (WGS) entry which is preliminary data.</text>
</comment>
<proteinExistence type="predicted"/>
<dbReference type="EMBL" id="JADFTS010000008">
    <property type="protein sequence ID" value="KAF9594714.1"/>
    <property type="molecule type" value="Genomic_DNA"/>
</dbReference>
<keyword evidence="2" id="KW-1185">Reference proteome</keyword>
<evidence type="ECO:0000313" key="1">
    <source>
        <dbReference type="EMBL" id="KAF9594714.1"/>
    </source>
</evidence>
<dbReference type="AlphaFoldDB" id="A0A835LKA2"/>
<evidence type="ECO:0008006" key="3">
    <source>
        <dbReference type="Google" id="ProtNLM"/>
    </source>
</evidence>